<evidence type="ECO:0000313" key="2">
    <source>
        <dbReference type="EMBL" id="VDP67529.1"/>
    </source>
</evidence>
<organism evidence="4">
    <name type="scientific">Echinostoma caproni</name>
    <dbReference type="NCBI Taxonomy" id="27848"/>
    <lineage>
        <taxon>Eukaryota</taxon>
        <taxon>Metazoa</taxon>
        <taxon>Spiralia</taxon>
        <taxon>Lophotrochozoa</taxon>
        <taxon>Platyhelminthes</taxon>
        <taxon>Trematoda</taxon>
        <taxon>Digenea</taxon>
        <taxon>Plagiorchiida</taxon>
        <taxon>Echinostomata</taxon>
        <taxon>Echinostomatoidea</taxon>
        <taxon>Echinostomatidae</taxon>
        <taxon>Echinostoma</taxon>
    </lineage>
</organism>
<protein>
    <submittedName>
        <fullName evidence="2 4">Uncharacterized protein</fullName>
    </submittedName>
</protein>
<feature type="compositionally biased region" description="Polar residues" evidence="1">
    <location>
        <begin position="95"/>
        <end position="106"/>
    </location>
</feature>
<keyword evidence="3" id="KW-1185">Reference proteome</keyword>
<dbReference type="EMBL" id="UZAN01039877">
    <property type="protein sequence ID" value="VDP67529.1"/>
    <property type="molecule type" value="Genomic_DNA"/>
</dbReference>
<proteinExistence type="predicted"/>
<dbReference type="WBParaSite" id="ECPE_0000282201-mRNA-1">
    <property type="protein sequence ID" value="ECPE_0000282201-mRNA-1"/>
    <property type="gene ID" value="ECPE_0000282201"/>
</dbReference>
<evidence type="ECO:0000256" key="1">
    <source>
        <dbReference type="SAM" id="MobiDB-lite"/>
    </source>
</evidence>
<dbReference type="OrthoDB" id="6284965at2759"/>
<reference evidence="2 3" key="2">
    <citation type="submission" date="2018-11" db="EMBL/GenBank/DDBJ databases">
        <authorList>
            <consortium name="Pathogen Informatics"/>
        </authorList>
    </citation>
    <scope>NUCLEOTIDE SEQUENCE [LARGE SCALE GENOMIC DNA]</scope>
    <source>
        <strain evidence="2 3">Egypt</strain>
    </source>
</reference>
<evidence type="ECO:0000313" key="3">
    <source>
        <dbReference type="Proteomes" id="UP000272942"/>
    </source>
</evidence>
<accession>A0A183A784</accession>
<sequence length="206" mass="22389">MDISCAIFKAWDVVQHIFRNNGPIFFHLLGAGKQWSNEAGHDLIMGENGKLHQPDTTRKINRELKRLQVEGELTSAAIQAIRCRSHPRGPAEPASQGTSTLVQSSGRAGPDMSGDTQSGISSGILHTCGTDFGHSRHIESATRVAPAVRSKLENPVGCACSGFTNSRGTVSQSTQLQHEGLLSTELSTLRRRQEALTERIHTLQNQ</sequence>
<feature type="region of interest" description="Disordered" evidence="1">
    <location>
        <begin position="86"/>
        <end position="122"/>
    </location>
</feature>
<reference evidence="4" key="1">
    <citation type="submission" date="2016-06" db="UniProtKB">
        <authorList>
            <consortium name="WormBaseParasite"/>
        </authorList>
    </citation>
    <scope>IDENTIFICATION</scope>
</reference>
<gene>
    <name evidence="2" type="ORF">ECPE_LOCUS2819</name>
</gene>
<evidence type="ECO:0000313" key="4">
    <source>
        <dbReference type="WBParaSite" id="ECPE_0000282201-mRNA-1"/>
    </source>
</evidence>
<dbReference type="AlphaFoldDB" id="A0A183A784"/>
<dbReference type="Proteomes" id="UP000272942">
    <property type="component" value="Unassembled WGS sequence"/>
</dbReference>
<name>A0A183A784_9TREM</name>